<dbReference type="InterPro" id="IPR025847">
    <property type="entry name" value="MEDS_domain"/>
</dbReference>
<dbReference type="PANTHER" id="PTHR35526">
    <property type="entry name" value="ANTI-SIGMA-F FACTOR RSBW-RELATED"/>
    <property type="match status" value="1"/>
</dbReference>
<evidence type="ECO:0000256" key="2">
    <source>
        <dbReference type="SAM" id="MobiDB-lite"/>
    </source>
</evidence>
<dbReference type="AlphaFoldDB" id="A0A918KV14"/>
<keyword evidence="1" id="KW-0723">Serine/threonine-protein kinase</keyword>
<organism evidence="5 6">
    <name type="scientific">Streptomyces minutiscleroticus</name>
    <dbReference type="NCBI Taxonomy" id="68238"/>
    <lineage>
        <taxon>Bacteria</taxon>
        <taxon>Bacillati</taxon>
        <taxon>Actinomycetota</taxon>
        <taxon>Actinomycetes</taxon>
        <taxon>Kitasatosporales</taxon>
        <taxon>Streptomycetaceae</taxon>
        <taxon>Streptomyces</taxon>
    </lineage>
</organism>
<evidence type="ECO:0000259" key="3">
    <source>
        <dbReference type="Pfam" id="PF13581"/>
    </source>
</evidence>
<gene>
    <name evidence="5" type="ORF">GCM10010358_32050</name>
</gene>
<feature type="region of interest" description="Disordered" evidence="2">
    <location>
        <begin position="319"/>
        <end position="385"/>
    </location>
</feature>
<feature type="domain" description="Histidine kinase/HSP90-like ATPase" evidence="3">
    <location>
        <begin position="202"/>
        <end position="315"/>
    </location>
</feature>
<feature type="compositionally biased region" description="Low complexity" evidence="2">
    <location>
        <begin position="337"/>
        <end position="364"/>
    </location>
</feature>
<sequence length="385" mass="40253">MTRTGFVHQALCFGSDAEFLDGARPFVDDGLAAGDAVLAVVRPGTARLLREALGGRAREVEFADAGDWYGAPSRTLGQYHAYCGRHGTDAVGAPRRVRIVGEPVWEGRTAFETGEWTRYESLLNVAFADSGHWILCPYDARTTPEGVMRTAGRTHPELVAGPRTPAAGTEYTDPAEFAAECDLSWPAGLPGGGEDLSFSHGRTSAVRRVLTTYAGQLGLSGRRTQDMVAAVHEAVSNALRFGGGQGVLRLRDDDTYVVCEIADAGTASAAGTAPFPGHLPPGVRDVSGHGMWVARQLSDLATERLGPTGSVVRLYFRRDPAASGGDGPERDGRADRAGGTAAGRPAGSGDRFDPGDPGVPAGPGSRADRADQDGGGDQGAALLDR</sequence>
<name>A0A918KV14_9ACTN</name>
<evidence type="ECO:0000256" key="1">
    <source>
        <dbReference type="ARBA" id="ARBA00022527"/>
    </source>
</evidence>
<keyword evidence="6" id="KW-1185">Reference proteome</keyword>
<dbReference type="InterPro" id="IPR036890">
    <property type="entry name" value="HATPase_C_sf"/>
</dbReference>
<dbReference type="Gene3D" id="3.30.565.10">
    <property type="entry name" value="Histidine kinase-like ATPase, C-terminal domain"/>
    <property type="match status" value="1"/>
</dbReference>
<evidence type="ECO:0000259" key="4">
    <source>
        <dbReference type="Pfam" id="PF14417"/>
    </source>
</evidence>
<proteinExistence type="predicted"/>
<dbReference type="PANTHER" id="PTHR35526:SF3">
    <property type="entry name" value="ANTI-SIGMA-F FACTOR RSBW"/>
    <property type="match status" value="1"/>
</dbReference>
<dbReference type="RefSeq" id="WP_190190906.1">
    <property type="nucleotide sequence ID" value="NZ_BMVU01000013.1"/>
</dbReference>
<keyword evidence="1" id="KW-0418">Kinase</keyword>
<dbReference type="InterPro" id="IPR003594">
    <property type="entry name" value="HATPase_dom"/>
</dbReference>
<dbReference type="Pfam" id="PF14417">
    <property type="entry name" value="MEDS"/>
    <property type="match status" value="1"/>
</dbReference>
<evidence type="ECO:0000313" key="5">
    <source>
        <dbReference type="EMBL" id="GGX75393.1"/>
    </source>
</evidence>
<dbReference type="SUPFAM" id="SSF55874">
    <property type="entry name" value="ATPase domain of HSP90 chaperone/DNA topoisomerase II/histidine kinase"/>
    <property type="match status" value="1"/>
</dbReference>
<evidence type="ECO:0000313" key="6">
    <source>
        <dbReference type="Proteomes" id="UP000619244"/>
    </source>
</evidence>
<feature type="compositionally biased region" description="Basic and acidic residues" evidence="2">
    <location>
        <begin position="327"/>
        <end position="336"/>
    </location>
</feature>
<comment type="caution">
    <text evidence="5">The sequence shown here is derived from an EMBL/GenBank/DDBJ whole genome shotgun (WGS) entry which is preliminary data.</text>
</comment>
<dbReference type="EMBL" id="BMVU01000013">
    <property type="protein sequence ID" value="GGX75393.1"/>
    <property type="molecule type" value="Genomic_DNA"/>
</dbReference>
<reference evidence="5" key="2">
    <citation type="submission" date="2020-09" db="EMBL/GenBank/DDBJ databases">
        <authorList>
            <person name="Sun Q."/>
            <person name="Ohkuma M."/>
        </authorList>
    </citation>
    <scope>NUCLEOTIDE SEQUENCE</scope>
    <source>
        <strain evidence="5">JCM 4790</strain>
    </source>
</reference>
<feature type="domain" description="MEDS" evidence="4">
    <location>
        <begin position="8"/>
        <end position="156"/>
    </location>
</feature>
<keyword evidence="1" id="KW-0808">Transferase</keyword>
<protein>
    <submittedName>
        <fullName evidence="5">Anti-sigma regulatory factor</fullName>
    </submittedName>
</protein>
<accession>A0A918KV14</accession>
<dbReference type="InterPro" id="IPR047718">
    <property type="entry name" value="RsbA-like_anti_sig"/>
</dbReference>
<dbReference type="NCBIfam" id="NF041045">
    <property type="entry name" value="RsbA_anti_sig"/>
    <property type="match status" value="1"/>
</dbReference>
<dbReference type="InterPro" id="IPR050267">
    <property type="entry name" value="Anti-sigma-factor_SerPK"/>
</dbReference>
<dbReference type="GO" id="GO:0004674">
    <property type="term" value="F:protein serine/threonine kinase activity"/>
    <property type="evidence" value="ECO:0007669"/>
    <property type="project" value="UniProtKB-KW"/>
</dbReference>
<dbReference type="Pfam" id="PF13581">
    <property type="entry name" value="HATPase_c_2"/>
    <property type="match status" value="1"/>
</dbReference>
<dbReference type="Proteomes" id="UP000619244">
    <property type="component" value="Unassembled WGS sequence"/>
</dbReference>
<reference evidence="5" key="1">
    <citation type="journal article" date="2014" name="Int. J. Syst. Evol. Microbiol.">
        <title>Complete genome sequence of Corynebacterium casei LMG S-19264T (=DSM 44701T), isolated from a smear-ripened cheese.</title>
        <authorList>
            <consortium name="US DOE Joint Genome Institute (JGI-PGF)"/>
            <person name="Walter F."/>
            <person name="Albersmeier A."/>
            <person name="Kalinowski J."/>
            <person name="Ruckert C."/>
        </authorList>
    </citation>
    <scope>NUCLEOTIDE SEQUENCE</scope>
    <source>
        <strain evidence="5">JCM 4790</strain>
    </source>
</reference>